<dbReference type="SUPFAM" id="SSF53335">
    <property type="entry name" value="S-adenosyl-L-methionine-dependent methyltransferases"/>
    <property type="match status" value="1"/>
</dbReference>
<accession>A0A6P8PV28</accession>
<gene>
    <name evidence="4" type="primary">EEF1AKMT3</name>
</gene>
<dbReference type="InterPro" id="IPR019410">
    <property type="entry name" value="Methyltransf_16"/>
</dbReference>
<dbReference type="InParanoid" id="A0A6P8PV28"/>
<reference evidence="4" key="1">
    <citation type="submission" date="2025-08" db="UniProtKB">
        <authorList>
            <consortium name="RefSeq"/>
        </authorList>
    </citation>
    <scope>IDENTIFICATION</scope>
</reference>
<dbReference type="PANTHER" id="PTHR14614">
    <property type="entry name" value="HEPATOCELLULAR CARCINOMA-ASSOCIATED ANTIGEN"/>
    <property type="match status" value="1"/>
</dbReference>
<keyword evidence="3" id="KW-1185">Reference proteome</keyword>
<evidence type="ECO:0000313" key="4">
    <source>
        <dbReference type="RefSeq" id="XP_033792022.1"/>
    </source>
</evidence>
<dbReference type="GO" id="GO:0005829">
    <property type="term" value="C:cytosol"/>
    <property type="evidence" value="ECO:0007669"/>
    <property type="project" value="TreeGrafter"/>
</dbReference>
<proteinExistence type="predicted"/>
<dbReference type="Proteomes" id="UP000515159">
    <property type="component" value="Chromosome 3"/>
</dbReference>
<dbReference type="InterPro" id="IPR029063">
    <property type="entry name" value="SAM-dependent_MTases_sf"/>
</dbReference>
<evidence type="ECO:0000256" key="1">
    <source>
        <dbReference type="ARBA" id="ARBA00022603"/>
    </source>
</evidence>
<keyword evidence="1 4" id="KW-0489">Methyltransferase</keyword>
<dbReference type="GeneID" id="117356638"/>
<keyword evidence="2" id="KW-0949">S-adenosyl-L-methionine</keyword>
<dbReference type="KEGG" id="gsh:117356638"/>
<dbReference type="CTD" id="25895"/>
<organism evidence="3 4">
    <name type="scientific">Geotrypetes seraphini</name>
    <name type="common">Gaboon caecilian</name>
    <name type="synonym">Caecilia seraphini</name>
    <dbReference type="NCBI Taxonomy" id="260995"/>
    <lineage>
        <taxon>Eukaryota</taxon>
        <taxon>Metazoa</taxon>
        <taxon>Chordata</taxon>
        <taxon>Craniata</taxon>
        <taxon>Vertebrata</taxon>
        <taxon>Euteleostomi</taxon>
        <taxon>Amphibia</taxon>
        <taxon>Gymnophiona</taxon>
        <taxon>Geotrypetes</taxon>
    </lineage>
</organism>
<evidence type="ECO:0000256" key="2">
    <source>
        <dbReference type="ARBA" id="ARBA00022691"/>
    </source>
</evidence>
<dbReference type="Gene3D" id="3.40.50.150">
    <property type="entry name" value="Vaccinia Virus protein VP39"/>
    <property type="match status" value="1"/>
</dbReference>
<dbReference type="RefSeq" id="XP_033792022.1">
    <property type="nucleotide sequence ID" value="XM_033936131.1"/>
</dbReference>
<dbReference type="AlphaFoldDB" id="A0A6P8PV28"/>
<dbReference type="PANTHER" id="PTHR14614:SF5">
    <property type="entry name" value="EEF1A LYSINE METHYLTRANSFERASE 3"/>
    <property type="match status" value="1"/>
</dbReference>
<dbReference type="Pfam" id="PF10294">
    <property type="entry name" value="Methyltransf_16"/>
    <property type="match status" value="1"/>
</dbReference>
<dbReference type="GO" id="GO:0032991">
    <property type="term" value="C:protein-containing complex"/>
    <property type="evidence" value="ECO:0007669"/>
    <property type="project" value="TreeGrafter"/>
</dbReference>
<dbReference type="GO" id="GO:0032259">
    <property type="term" value="P:methylation"/>
    <property type="evidence" value="ECO:0007669"/>
    <property type="project" value="UniProtKB-KW"/>
</dbReference>
<keyword evidence="1 4" id="KW-0808">Transferase</keyword>
<dbReference type="OrthoDB" id="413520at2759"/>
<name>A0A6P8PV28_GEOSA</name>
<sequence>MEEVFPRDGTALFSDTYFEESRYCFCGRELRIRQQYGARLGVAAPVWEAALNLCGYFEAQKMNFSGKKVIELGAGTGLVGILTVLLGGNVTITDLPQALKQIQENVWSNVPCQHPVQPQVCALTWGQDQDNFPADYDFILGADIVYLEETYPSLMRTLQHLCGSQSTIYLSSKMRQEHGTVAFFEETLSQHFLSELVYRNDSENINIYRVTQNVQS</sequence>
<protein>
    <submittedName>
        <fullName evidence="4">EEF1A lysine methyltransferase 3</fullName>
    </submittedName>
</protein>
<evidence type="ECO:0000313" key="3">
    <source>
        <dbReference type="Proteomes" id="UP000515159"/>
    </source>
</evidence>
<dbReference type="GO" id="GO:0008168">
    <property type="term" value="F:methyltransferase activity"/>
    <property type="evidence" value="ECO:0007669"/>
    <property type="project" value="UniProtKB-KW"/>
</dbReference>
<dbReference type="FunCoup" id="A0A6P8PV28">
    <property type="interactions" value="249"/>
</dbReference>